<dbReference type="AlphaFoldDB" id="A0A4P6HPP5"/>
<dbReference type="GO" id="GO:0006355">
    <property type="term" value="P:regulation of DNA-templated transcription"/>
    <property type="evidence" value="ECO:0007669"/>
    <property type="project" value="InterPro"/>
</dbReference>
<dbReference type="KEGG" id="dcb:C3Y92_19325"/>
<organism evidence="2 3">
    <name type="scientific">Solidesulfovibrio carbinolicus</name>
    <dbReference type="NCBI Taxonomy" id="296842"/>
    <lineage>
        <taxon>Bacteria</taxon>
        <taxon>Pseudomonadati</taxon>
        <taxon>Thermodesulfobacteriota</taxon>
        <taxon>Desulfovibrionia</taxon>
        <taxon>Desulfovibrionales</taxon>
        <taxon>Desulfovibrionaceae</taxon>
        <taxon>Solidesulfovibrio</taxon>
    </lineage>
</organism>
<dbReference type="InterPro" id="IPR008807">
    <property type="entry name" value="ROS_MUCR"/>
</dbReference>
<dbReference type="InterPro" id="IPR041920">
    <property type="entry name" value="ROS/MUCR_sf"/>
</dbReference>
<evidence type="ECO:0000313" key="3">
    <source>
        <dbReference type="Proteomes" id="UP000293296"/>
    </source>
</evidence>
<evidence type="ECO:0000313" key="2">
    <source>
        <dbReference type="EMBL" id="QAZ69273.1"/>
    </source>
</evidence>
<dbReference type="EMBL" id="CP026538">
    <property type="protein sequence ID" value="QAZ69273.1"/>
    <property type="molecule type" value="Genomic_DNA"/>
</dbReference>
<gene>
    <name evidence="2" type="ORF">C3Y92_19325</name>
</gene>
<name>A0A4P6HPP5_9BACT</name>
<dbReference type="Proteomes" id="UP000293296">
    <property type="component" value="Chromosome"/>
</dbReference>
<comment type="similarity">
    <text evidence="1">Belongs to the ros/MucR family.</text>
</comment>
<keyword evidence="3" id="KW-1185">Reference proteome</keyword>
<protein>
    <submittedName>
        <fullName evidence="2">Transcriptional regulator</fullName>
    </submittedName>
</protein>
<proteinExistence type="inferred from homology"/>
<dbReference type="Pfam" id="PF05443">
    <property type="entry name" value="ROS_MUCR"/>
    <property type="match status" value="1"/>
</dbReference>
<reference evidence="2 3" key="1">
    <citation type="submission" date="2018-02" db="EMBL/GenBank/DDBJ databases">
        <title>Genome sequence of Desulfovibrio carbinolicus DSM 3852.</title>
        <authorList>
            <person name="Wilbanks E."/>
            <person name="Skennerton C.T."/>
            <person name="Orphan V.J."/>
        </authorList>
    </citation>
    <scope>NUCLEOTIDE SEQUENCE [LARGE SCALE GENOMIC DNA]</scope>
    <source>
        <strain evidence="2 3">DSM 3852</strain>
    </source>
</reference>
<accession>A0A4P6HPP5</accession>
<dbReference type="GO" id="GO:0003677">
    <property type="term" value="F:DNA binding"/>
    <property type="evidence" value="ECO:0007669"/>
    <property type="project" value="InterPro"/>
</dbReference>
<evidence type="ECO:0000256" key="1">
    <source>
        <dbReference type="ARBA" id="ARBA00007031"/>
    </source>
</evidence>
<dbReference type="Gene3D" id="1.10.10.1550">
    <property type="entry name" value="ROS/MUCR transcriptional regulator protein"/>
    <property type="match status" value="1"/>
</dbReference>
<sequence>MEDHLTMAIEIVKAQAKVRNMHEDEIRAMVSRLSATIRGMDLAAATGPAMPLDAKRAIKERTITCLESGKPFKILTRKHLAKYGLTPDEYRAKWGYARDMPLVCKALQRERRKKMRELRLWERRGQGDSAA</sequence>
<dbReference type="OrthoDB" id="9809693at2"/>
<dbReference type="GO" id="GO:0008270">
    <property type="term" value="F:zinc ion binding"/>
    <property type="evidence" value="ECO:0007669"/>
    <property type="project" value="InterPro"/>
</dbReference>
<dbReference type="RefSeq" id="WP_129355512.1">
    <property type="nucleotide sequence ID" value="NZ_CP026538.1"/>
</dbReference>